<dbReference type="EMBL" id="CAEZSP010000013">
    <property type="protein sequence ID" value="CAB4540241.1"/>
    <property type="molecule type" value="Genomic_DNA"/>
</dbReference>
<organism evidence="2">
    <name type="scientific">freshwater metagenome</name>
    <dbReference type="NCBI Taxonomy" id="449393"/>
    <lineage>
        <taxon>unclassified sequences</taxon>
        <taxon>metagenomes</taxon>
        <taxon>ecological metagenomes</taxon>
    </lineage>
</organism>
<evidence type="ECO:0000259" key="1">
    <source>
        <dbReference type="Pfam" id="PF08501"/>
    </source>
</evidence>
<dbReference type="InterPro" id="IPR013708">
    <property type="entry name" value="Shikimate_DH-bd_N"/>
</dbReference>
<dbReference type="PANTHER" id="PTHR21089:SF1">
    <property type="entry name" value="BIFUNCTIONAL 3-DEHYDROQUINATE DEHYDRATASE_SHIKIMATE DEHYDROGENASE, CHLOROPLASTIC"/>
    <property type="match status" value="1"/>
</dbReference>
<dbReference type="AlphaFoldDB" id="A0A6J6BMD6"/>
<dbReference type="GO" id="GO:0004764">
    <property type="term" value="F:shikimate 3-dehydrogenase (NADP+) activity"/>
    <property type="evidence" value="ECO:0007669"/>
    <property type="project" value="InterPro"/>
</dbReference>
<dbReference type="InterPro" id="IPR022893">
    <property type="entry name" value="Shikimate_DH_fam"/>
</dbReference>
<dbReference type="InterPro" id="IPR036291">
    <property type="entry name" value="NAD(P)-bd_dom_sf"/>
</dbReference>
<dbReference type="Pfam" id="PF08501">
    <property type="entry name" value="Shikimate_dh_N"/>
    <property type="match status" value="1"/>
</dbReference>
<dbReference type="PANTHER" id="PTHR21089">
    <property type="entry name" value="SHIKIMATE DEHYDROGENASE"/>
    <property type="match status" value="1"/>
</dbReference>
<evidence type="ECO:0000313" key="3">
    <source>
        <dbReference type="EMBL" id="CAB4615809.1"/>
    </source>
</evidence>
<dbReference type="GO" id="GO:0005829">
    <property type="term" value="C:cytosol"/>
    <property type="evidence" value="ECO:0007669"/>
    <property type="project" value="TreeGrafter"/>
</dbReference>
<dbReference type="Gene3D" id="3.40.50.720">
    <property type="entry name" value="NAD(P)-binding Rossmann-like Domain"/>
    <property type="match status" value="1"/>
</dbReference>
<sequence>MSNLACKGAVLGSPVSHSLSPLLHRSIFSQLNIPVSYQAIEVSSGGLQSFLEKNQNDYDYFSLTMPLKEEALSLDVDIDPLVHRIQSANTLIKRTQKWSLHSTDGIGFLKALESSGHRKFNSVLVLGAGGTARAVVGALDDVAEKISVLGRTSTRSAVLESAVTRAEFSYLRWSDTPDFTPYDLIVNTTPAGAADVLANSVAGSLMQSSKSDNHNRAVLFDVIYMPWPTVLASRWLDSGGTVINGSEMLLYQGIAQAELVSGQNLDYEALANDIRPILISALK</sequence>
<dbReference type="GO" id="GO:0019632">
    <property type="term" value="P:shikimate metabolic process"/>
    <property type="evidence" value="ECO:0007669"/>
    <property type="project" value="TreeGrafter"/>
</dbReference>
<dbReference type="GO" id="GO:0009423">
    <property type="term" value="P:chorismate biosynthetic process"/>
    <property type="evidence" value="ECO:0007669"/>
    <property type="project" value="TreeGrafter"/>
</dbReference>
<accession>A0A6J6BMD6</accession>
<dbReference type="InterPro" id="IPR046346">
    <property type="entry name" value="Aminoacid_DH-like_N_sf"/>
</dbReference>
<protein>
    <submittedName>
        <fullName evidence="2">Unannotated protein</fullName>
    </submittedName>
</protein>
<reference evidence="2" key="1">
    <citation type="submission" date="2020-05" db="EMBL/GenBank/DDBJ databases">
        <authorList>
            <person name="Chiriac C."/>
            <person name="Salcher M."/>
            <person name="Ghai R."/>
            <person name="Kavagutti S V."/>
        </authorList>
    </citation>
    <scope>NUCLEOTIDE SEQUENCE</scope>
</reference>
<dbReference type="GO" id="GO:0050661">
    <property type="term" value="F:NADP binding"/>
    <property type="evidence" value="ECO:0007669"/>
    <property type="project" value="TreeGrafter"/>
</dbReference>
<name>A0A6J6BMD6_9ZZZZ</name>
<evidence type="ECO:0000313" key="2">
    <source>
        <dbReference type="EMBL" id="CAB4540241.1"/>
    </source>
</evidence>
<dbReference type="CDD" id="cd01065">
    <property type="entry name" value="NAD_bind_Shikimate_DH"/>
    <property type="match status" value="1"/>
</dbReference>
<feature type="domain" description="Shikimate dehydrogenase substrate binding N-terminal" evidence="1">
    <location>
        <begin position="10"/>
        <end position="91"/>
    </location>
</feature>
<dbReference type="Gene3D" id="3.40.50.10860">
    <property type="entry name" value="Leucine Dehydrogenase, chain A, domain 1"/>
    <property type="match status" value="1"/>
</dbReference>
<gene>
    <name evidence="2" type="ORF">UFOPK1440_00413</name>
    <name evidence="3" type="ORF">UFOPK1946_00045</name>
</gene>
<dbReference type="SUPFAM" id="SSF51735">
    <property type="entry name" value="NAD(P)-binding Rossmann-fold domains"/>
    <property type="match status" value="1"/>
</dbReference>
<dbReference type="SUPFAM" id="SSF53223">
    <property type="entry name" value="Aminoacid dehydrogenase-like, N-terminal domain"/>
    <property type="match status" value="1"/>
</dbReference>
<dbReference type="EMBL" id="CAEZVG010000001">
    <property type="protein sequence ID" value="CAB4615809.1"/>
    <property type="molecule type" value="Genomic_DNA"/>
</dbReference>
<proteinExistence type="predicted"/>